<dbReference type="InterPro" id="IPR027417">
    <property type="entry name" value="P-loop_NTPase"/>
</dbReference>
<dbReference type="SMART" id="SM00490">
    <property type="entry name" value="HELICc"/>
    <property type="match status" value="1"/>
</dbReference>
<dbReference type="InterPro" id="IPR014001">
    <property type="entry name" value="Helicase_ATP-bd"/>
</dbReference>
<comment type="caution">
    <text evidence="4">The sequence shown here is derived from an EMBL/GenBank/DDBJ whole genome shotgun (WGS) entry which is preliminary data.</text>
</comment>
<keyword evidence="1 4" id="KW-0378">Hydrolase</keyword>
<evidence type="ECO:0000313" key="4">
    <source>
        <dbReference type="EMBL" id="MFD2598196.1"/>
    </source>
</evidence>
<evidence type="ECO:0000313" key="5">
    <source>
        <dbReference type="Proteomes" id="UP001597393"/>
    </source>
</evidence>
<evidence type="ECO:0000259" key="2">
    <source>
        <dbReference type="PROSITE" id="PS51192"/>
    </source>
</evidence>
<evidence type="ECO:0000259" key="3">
    <source>
        <dbReference type="PROSITE" id="PS51194"/>
    </source>
</evidence>
<dbReference type="Gene3D" id="3.40.50.300">
    <property type="entry name" value="P-loop containing nucleotide triphosphate hydrolases"/>
    <property type="match status" value="1"/>
</dbReference>
<protein>
    <submittedName>
        <fullName evidence="4">DEAD/DEAH box helicase</fullName>
        <ecNumber evidence="4">3.6.4.-</ecNumber>
    </submittedName>
</protein>
<accession>A0ABW5NHM8</accession>
<dbReference type="SMART" id="SM00487">
    <property type="entry name" value="DEXDc"/>
    <property type="match status" value="1"/>
</dbReference>
<keyword evidence="4" id="KW-0067">ATP-binding</keyword>
<dbReference type="GO" id="GO:0004386">
    <property type="term" value="F:helicase activity"/>
    <property type="evidence" value="ECO:0007669"/>
    <property type="project" value="UniProtKB-KW"/>
</dbReference>
<keyword evidence="5" id="KW-1185">Reference proteome</keyword>
<dbReference type="InterPro" id="IPR001650">
    <property type="entry name" value="Helicase_C-like"/>
</dbReference>
<proteinExistence type="predicted"/>
<dbReference type="Proteomes" id="UP001597393">
    <property type="component" value="Unassembled WGS sequence"/>
</dbReference>
<keyword evidence="4" id="KW-0347">Helicase</keyword>
<name>A0ABW5NHM8_9SPHI</name>
<keyword evidence="4" id="KW-0547">Nucleotide-binding</keyword>
<dbReference type="PROSITE" id="PS51192">
    <property type="entry name" value="HELICASE_ATP_BIND_1"/>
    <property type="match status" value="1"/>
</dbReference>
<gene>
    <name evidence="4" type="ORF">ACFSQ3_04460</name>
</gene>
<dbReference type="EC" id="3.6.4.-" evidence="4"/>
<dbReference type="PANTHER" id="PTHR10799">
    <property type="entry name" value="SNF2/RAD54 HELICASE FAMILY"/>
    <property type="match status" value="1"/>
</dbReference>
<feature type="domain" description="Helicase C-terminal" evidence="3">
    <location>
        <begin position="800"/>
        <end position="956"/>
    </location>
</feature>
<evidence type="ECO:0000256" key="1">
    <source>
        <dbReference type="ARBA" id="ARBA00022801"/>
    </source>
</evidence>
<dbReference type="InterPro" id="IPR049730">
    <property type="entry name" value="SNF2/RAD54-like_C"/>
</dbReference>
<dbReference type="Pfam" id="PF00176">
    <property type="entry name" value="SNF2-rel_dom"/>
    <property type="match status" value="1"/>
</dbReference>
<dbReference type="SUPFAM" id="SSF52540">
    <property type="entry name" value="P-loop containing nucleoside triphosphate hydrolases"/>
    <property type="match status" value="2"/>
</dbReference>
<dbReference type="InterPro" id="IPR038718">
    <property type="entry name" value="SNF2-like_sf"/>
</dbReference>
<dbReference type="EMBL" id="JBHUMA010000004">
    <property type="protein sequence ID" value="MFD2598196.1"/>
    <property type="molecule type" value="Genomic_DNA"/>
</dbReference>
<dbReference type="GO" id="GO:0016787">
    <property type="term" value="F:hydrolase activity"/>
    <property type="evidence" value="ECO:0007669"/>
    <property type="project" value="UniProtKB-KW"/>
</dbReference>
<organism evidence="4 5">
    <name type="scientific">Sphingobacterium corticis</name>
    <dbReference type="NCBI Taxonomy" id="1812823"/>
    <lineage>
        <taxon>Bacteria</taxon>
        <taxon>Pseudomonadati</taxon>
        <taxon>Bacteroidota</taxon>
        <taxon>Sphingobacteriia</taxon>
        <taxon>Sphingobacteriales</taxon>
        <taxon>Sphingobacteriaceae</taxon>
        <taxon>Sphingobacterium</taxon>
    </lineage>
</organism>
<sequence length="962" mass="111628">MQQVDSALPFRLIYSLGEHPYLGYLIEPHVVQLNGNGSLSLTYKRVFSNTVEEYASSLSTDDLEIIGLLDEIEQTNIIKRYHKKAIRPADYFSLHFDQKIFQFIRPKIEQRLLKVLAKLADKPLYLMSKKDGYPAEKQINMATEPASVLFHFRRNETETRYFPTLKYCGHRMEFMFKDAEVIVQEQAWLLLEGTLYHFDQPLDGKKLSPFLNKRYISVPRSTEKKYFETFVGNLIERHHVYAEGFEIKTLKEEATPILTIRGAEDQQPQIELSFQYGEYHFPPSVERPVTVHLQHDEAADAYTFTRIKRSVKWEQKQEAILAELGLQTKDRLFGSFDVAPPSNSRHAVSTLEWISTHIEQLKELGFKIEQQTGSKKFYMGRASLDLSVEEQNDWFDLKAFVTFGSYKIPFIQLRDHILNRVQEFKLPNGEIAIIPEAWFAQYEHLFHFSTDKDGLKLSRMHVGILQEISEHTIVSFQRKLEKLHSFEEIEQVPPPEQFKGQLRPYQQAGYNWFQFLQQYRFGGILADDMGLGKTVQTIALLQRQKENRQTGESAIPSLLILPTSLLYNWQKEAARFAPKLRVLIHTGYARTKDSFAFSHFDLIITTYGIARSDEGLFSKFFFDYIILDESQHIKNPSSKSFKAIKNFKSKHRLALSGTPIENSVADLWTQMHFTNPGLLGSYRYFQEEFVIPIEKKKDEDRAQRLQAMIKPFVLRRTKNQVATELPSKTEQIIYCPMNDKQLKLYDKTKSAYRNVLLDGPAPGEHNQLTLLQGLMKLRQLANHPQMVEEDYADGSGKFDTVLEMLESVHAEDSKILIFSQFVKHLDIFRQHFDKRNVKYAYLDGGTKDREAAVNQFKNDSSTRIFLISIKAGGVGLNLTEADYVFILDPWWNPAVEQQAIDRSHRIGQKRNVFIYRFISKDSVEEKIVALQNRKKKLSSALITTEESFVKSLTQEDLSVLLM</sequence>
<dbReference type="PROSITE" id="PS51194">
    <property type="entry name" value="HELICASE_CTER"/>
    <property type="match status" value="1"/>
</dbReference>
<reference evidence="5" key="1">
    <citation type="journal article" date="2019" name="Int. J. Syst. Evol. Microbiol.">
        <title>The Global Catalogue of Microorganisms (GCM) 10K type strain sequencing project: providing services to taxonomists for standard genome sequencing and annotation.</title>
        <authorList>
            <consortium name="The Broad Institute Genomics Platform"/>
            <consortium name="The Broad Institute Genome Sequencing Center for Infectious Disease"/>
            <person name="Wu L."/>
            <person name="Ma J."/>
        </authorList>
    </citation>
    <scope>NUCLEOTIDE SEQUENCE [LARGE SCALE GENOMIC DNA]</scope>
    <source>
        <strain evidence="5">KCTC 42248</strain>
    </source>
</reference>
<dbReference type="RefSeq" id="WP_380867900.1">
    <property type="nucleotide sequence ID" value="NZ_JBHUMA010000004.1"/>
</dbReference>
<dbReference type="InterPro" id="IPR000330">
    <property type="entry name" value="SNF2_N"/>
</dbReference>
<dbReference type="Pfam" id="PF00271">
    <property type="entry name" value="Helicase_C"/>
    <property type="match status" value="1"/>
</dbReference>
<feature type="domain" description="Helicase ATP-binding" evidence="2">
    <location>
        <begin position="514"/>
        <end position="677"/>
    </location>
</feature>
<dbReference type="CDD" id="cd18012">
    <property type="entry name" value="DEXQc_arch_SWI2_SNF2"/>
    <property type="match status" value="1"/>
</dbReference>
<dbReference type="CDD" id="cd18793">
    <property type="entry name" value="SF2_C_SNF"/>
    <property type="match status" value="1"/>
</dbReference>
<dbReference type="Gene3D" id="3.40.50.10810">
    <property type="entry name" value="Tandem AAA-ATPase domain"/>
    <property type="match status" value="1"/>
</dbReference>